<sequence length="202" mass="21229">MPNAPHESGFYFAQQYSFGSNELGYTGLQPRPDSEGQSIIHAVFSSFISGSTTDDSNCSPGADGGDGVSCAVDVPTSYADNYVLSVVKAGDTTWNGTLIDTTTGVSTHIGSYNLPAGTANIQSSQLGFVEYFPWNSEASHSCASLPYTAVTFGTPYTQTDSAGSGALSDAYEYGDCVGQVDFQSQRPSPDEVEISVGFKQKS</sequence>
<gene>
    <name evidence="2" type="ORF">Plec18167_009638</name>
</gene>
<organism evidence="2 3">
    <name type="scientific">Paecilomyces lecythidis</name>
    <dbReference type="NCBI Taxonomy" id="3004212"/>
    <lineage>
        <taxon>Eukaryota</taxon>
        <taxon>Fungi</taxon>
        <taxon>Dikarya</taxon>
        <taxon>Ascomycota</taxon>
        <taxon>Pezizomycotina</taxon>
        <taxon>Eurotiomycetes</taxon>
        <taxon>Eurotiomycetidae</taxon>
        <taxon>Eurotiales</taxon>
        <taxon>Thermoascaceae</taxon>
        <taxon>Paecilomyces</taxon>
    </lineage>
</organism>
<accession>A0ABR3WMQ3</accession>
<protein>
    <submittedName>
        <fullName evidence="2">Uncharacterized protein</fullName>
    </submittedName>
</protein>
<dbReference type="Proteomes" id="UP001583193">
    <property type="component" value="Unassembled WGS sequence"/>
</dbReference>
<evidence type="ECO:0000313" key="2">
    <source>
        <dbReference type="EMBL" id="KAL1864806.1"/>
    </source>
</evidence>
<name>A0ABR3WMQ3_9EURO</name>
<reference evidence="2 3" key="1">
    <citation type="journal article" date="2024" name="IMA Fungus">
        <title>IMA Genome - F19 : A genome assembly and annotation guide to empower mycologists, including annotated draft genome sequences of Ceratocystis pirilliformis, Diaporthe australafricana, Fusarium ophioides, Paecilomyces lecythidis, and Sporothrix stenoceras.</title>
        <authorList>
            <person name="Aylward J."/>
            <person name="Wilson A.M."/>
            <person name="Visagie C.M."/>
            <person name="Spraker J."/>
            <person name="Barnes I."/>
            <person name="Buitendag C."/>
            <person name="Ceriani C."/>
            <person name="Del Mar Angel L."/>
            <person name="du Plessis D."/>
            <person name="Fuchs T."/>
            <person name="Gasser K."/>
            <person name="Kramer D."/>
            <person name="Li W."/>
            <person name="Munsamy K."/>
            <person name="Piso A."/>
            <person name="Price J.L."/>
            <person name="Sonnekus B."/>
            <person name="Thomas C."/>
            <person name="van der Nest A."/>
            <person name="van Dijk A."/>
            <person name="van Heerden A."/>
            <person name="van Vuuren N."/>
            <person name="Yilmaz N."/>
            <person name="Duong T.A."/>
            <person name="van der Merwe N.A."/>
            <person name="Wingfield M.J."/>
            <person name="Wingfield B.D."/>
        </authorList>
    </citation>
    <scope>NUCLEOTIDE SEQUENCE [LARGE SCALE GENOMIC DNA]</scope>
    <source>
        <strain evidence="2 3">CMW 18167</strain>
    </source>
</reference>
<feature type="region of interest" description="Disordered" evidence="1">
    <location>
        <begin position="183"/>
        <end position="202"/>
    </location>
</feature>
<keyword evidence="3" id="KW-1185">Reference proteome</keyword>
<evidence type="ECO:0000313" key="3">
    <source>
        <dbReference type="Proteomes" id="UP001583193"/>
    </source>
</evidence>
<proteinExistence type="predicted"/>
<dbReference type="EMBL" id="JAVDPF010000069">
    <property type="protein sequence ID" value="KAL1864806.1"/>
    <property type="molecule type" value="Genomic_DNA"/>
</dbReference>
<comment type="caution">
    <text evidence="2">The sequence shown here is derived from an EMBL/GenBank/DDBJ whole genome shotgun (WGS) entry which is preliminary data.</text>
</comment>
<evidence type="ECO:0000256" key="1">
    <source>
        <dbReference type="SAM" id="MobiDB-lite"/>
    </source>
</evidence>